<keyword evidence="5" id="KW-1133">Transmembrane helix</keyword>
<comment type="caution">
    <text evidence="7">The sequence shown here is derived from an EMBL/GenBank/DDBJ whole genome shotgun (WGS) entry which is preliminary data.</text>
</comment>
<dbReference type="SUPFAM" id="SSF58104">
    <property type="entry name" value="Methyl-accepting chemotaxis protein (MCP) signaling domain"/>
    <property type="match status" value="1"/>
</dbReference>
<dbReference type="PANTHER" id="PTHR32089">
    <property type="entry name" value="METHYL-ACCEPTING CHEMOTAXIS PROTEIN MCPB"/>
    <property type="match status" value="1"/>
</dbReference>
<evidence type="ECO:0000256" key="3">
    <source>
        <dbReference type="ARBA" id="ARBA00029447"/>
    </source>
</evidence>
<keyword evidence="8" id="KW-1185">Reference proteome</keyword>
<dbReference type="SMART" id="SM00283">
    <property type="entry name" value="MA"/>
    <property type="match status" value="1"/>
</dbReference>
<dbReference type="GO" id="GO:0016020">
    <property type="term" value="C:membrane"/>
    <property type="evidence" value="ECO:0007669"/>
    <property type="project" value="UniProtKB-SubCell"/>
</dbReference>
<organism evidence="7 8">
    <name type="scientific">Halioxenophilus aromaticivorans</name>
    <dbReference type="NCBI Taxonomy" id="1306992"/>
    <lineage>
        <taxon>Bacteria</taxon>
        <taxon>Pseudomonadati</taxon>
        <taxon>Pseudomonadota</taxon>
        <taxon>Gammaproteobacteria</taxon>
        <taxon>Alteromonadales</taxon>
        <taxon>Alteromonadaceae</taxon>
        <taxon>Halioxenophilus</taxon>
    </lineage>
</organism>
<gene>
    <name evidence="7" type="ORF">GCM10025791_02420</name>
</gene>
<accession>A0AAV3TX95</accession>
<keyword evidence="2 4" id="KW-0807">Transducer</keyword>
<dbReference type="Proteomes" id="UP001409585">
    <property type="component" value="Unassembled WGS sequence"/>
</dbReference>
<evidence type="ECO:0000313" key="7">
    <source>
        <dbReference type="EMBL" id="GAA4930125.1"/>
    </source>
</evidence>
<dbReference type="Pfam" id="PF00015">
    <property type="entry name" value="MCPsignal"/>
    <property type="match status" value="1"/>
</dbReference>
<evidence type="ECO:0000313" key="8">
    <source>
        <dbReference type="Proteomes" id="UP001409585"/>
    </source>
</evidence>
<feature type="transmembrane region" description="Helical" evidence="5">
    <location>
        <begin position="112"/>
        <end position="130"/>
    </location>
</feature>
<protein>
    <submittedName>
        <fullName evidence="7">Methyl-accepting chemotaxis protein</fullName>
    </submittedName>
</protein>
<dbReference type="GO" id="GO:0007165">
    <property type="term" value="P:signal transduction"/>
    <property type="evidence" value="ECO:0007669"/>
    <property type="project" value="UniProtKB-KW"/>
</dbReference>
<sequence>MQTGKEGNVRESVNKADALMHIIIVGLTVYSLALAPWYGTWLEAIVIGVGTLAATSAIRMMAPGSIMSRLAFAVGVMAITALNIHQSHGMIEFHFGIFALLAVLLVYRDPVVIVAATAVVAVHHISFYFAQTQGLPIWVLESGNQGWWIILLHAGYLIVECAVLVVISAVMKKEAVQAHEMTRVTTEILADDAIYLGARTNGATELLRRFDSYTESIQSLVGQVSSLTGELNQTSEQFSTLTDSVKGSVSIQKAETEKIASAIEEMSASSSEMSENAKVAANSALNANEDAANCRNASMRTDASIREMADKIREAVTTVTALNDQSSQIGSVVNVIRSVADQTNLLALNAAIEAARAGEQGRGFAVVADEVRTLAQRSQESTEDIDRMIDSLQSQSEAAVIVIESSKGLVEACVQNTQESLALMERVSEAITQINALNQSIANATHEQASVASEVSSNIAVIAVSGEKVLEQTHNASSAGATLHQFAQQLDGLNRKFNHR</sequence>
<dbReference type="PROSITE" id="PS50111">
    <property type="entry name" value="CHEMOTAXIS_TRANSDUC_2"/>
    <property type="match status" value="1"/>
</dbReference>
<feature type="transmembrane region" description="Helical" evidence="5">
    <location>
        <begin position="69"/>
        <end position="85"/>
    </location>
</feature>
<name>A0AAV3TX95_9ALTE</name>
<dbReference type="Gene3D" id="1.10.287.950">
    <property type="entry name" value="Methyl-accepting chemotaxis protein"/>
    <property type="match status" value="1"/>
</dbReference>
<reference evidence="8" key="1">
    <citation type="journal article" date="2019" name="Int. J. Syst. Evol. Microbiol.">
        <title>The Global Catalogue of Microorganisms (GCM) 10K type strain sequencing project: providing services to taxonomists for standard genome sequencing and annotation.</title>
        <authorList>
            <consortium name="The Broad Institute Genomics Platform"/>
            <consortium name="The Broad Institute Genome Sequencing Center for Infectious Disease"/>
            <person name="Wu L."/>
            <person name="Ma J."/>
        </authorList>
    </citation>
    <scope>NUCLEOTIDE SEQUENCE [LARGE SCALE GENOMIC DNA]</scope>
    <source>
        <strain evidence="8">JCM 19134</strain>
    </source>
</reference>
<dbReference type="EMBL" id="BAABLX010000001">
    <property type="protein sequence ID" value="GAA4930125.1"/>
    <property type="molecule type" value="Genomic_DNA"/>
</dbReference>
<feature type="transmembrane region" description="Helical" evidence="5">
    <location>
        <begin position="150"/>
        <end position="171"/>
    </location>
</feature>
<dbReference type="PANTHER" id="PTHR32089:SF112">
    <property type="entry name" value="LYSOZYME-LIKE PROTEIN-RELATED"/>
    <property type="match status" value="1"/>
</dbReference>
<proteinExistence type="inferred from homology"/>
<dbReference type="FunFam" id="1.10.287.950:FF:000001">
    <property type="entry name" value="Methyl-accepting chemotaxis sensory transducer"/>
    <property type="match status" value="1"/>
</dbReference>
<evidence type="ECO:0000256" key="4">
    <source>
        <dbReference type="PROSITE-ProRule" id="PRU00284"/>
    </source>
</evidence>
<dbReference type="GO" id="GO:0006935">
    <property type="term" value="P:chemotaxis"/>
    <property type="evidence" value="ECO:0007669"/>
    <property type="project" value="UniProtKB-ARBA"/>
</dbReference>
<feature type="transmembrane region" description="Helical" evidence="5">
    <location>
        <begin position="91"/>
        <end position="107"/>
    </location>
</feature>
<evidence type="ECO:0000256" key="2">
    <source>
        <dbReference type="ARBA" id="ARBA00023224"/>
    </source>
</evidence>
<dbReference type="RefSeq" id="WP_345415788.1">
    <property type="nucleotide sequence ID" value="NZ_AP031496.1"/>
</dbReference>
<comment type="subcellular location">
    <subcellularLocation>
        <location evidence="1">Membrane</location>
    </subcellularLocation>
</comment>
<feature type="domain" description="Methyl-accepting transducer" evidence="6">
    <location>
        <begin position="227"/>
        <end position="463"/>
    </location>
</feature>
<keyword evidence="5" id="KW-0812">Transmembrane</keyword>
<keyword evidence="5" id="KW-0472">Membrane</keyword>
<feature type="transmembrane region" description="Helical" evidence="5">
    <location>
        <begin position="18"/>
        <end position="38"/>
    </location>
</feature>
<evidence type="ECO:0000259" key="6">
    <source>
        <dbReference type="PROSITE" id="PS50111"/>
    </source>
</evidence>
<dbReference type="CDD" id="cd11386">
    <property type="entry name" value="MCP_signal"/>
    <property type="match status" value="1"/>
</dbReference>
<dbReference type="AlphaFoldDB" id="A0AAV3TX95"/>
<dbReference type="InterPro" id="IPR004089">
    <property type="entry name" value="MCPsignal_dom"/>
</dbReference>
<comment type="similarity">
    <text evidence="3">Belongs to the methyl-accepting chemotaxis (MCP) protein family.</text>
</comment>
<evidence type="ECO:0000256" key="1">
    <source>
        <dbReference type="ARBA" id="ARBA00004370"/>
    </source>
</evidence>
<evidence type="ECO:0000256" key="5">
    <source>
        <dbReference type="SAM" id="Phobius"/>
    </source>
</evidence>